<gene>
    <name evidence="1" type="ORF">ASPZODRAFT_74643</name>
</gene>
<dbReference type="GeneID" id="34616448"/>
<dbReference type="GO" id="GO:0006631">
    <property type="term" value="P:fatty acid metabolic process"/>
    <property type="evidence" value="ECO:0007669"/>
    <property type="project" value="InterPro"/>
</dbReference>
<dbReference type="SUPFAM" id="SSF51905">
    <property type="entry name" value="FAD/NAD(P)-binding domain"/>
    <property type="match status" value="1"/>
</dbReference>
<dbReference type="PANTHER" id="PTHR37417">
    <property type="entry name" value="67 KDA MYOSIN-CROSS-REACTIVE ANTIGEN FAMILY PROTEIN (AFU_ORTHOLOGUE AFUA_5G09970)"/>
    <property type="match status" value="1"/>
</dbReference>
<dbReference type="AlphaFoldDB" id="A0A1L9S813"/>
<evidence type="ECO:0000313" key="2">
    <source>
        <dbReference type="Proteomes" id="UP000184188"/>
    </source>
</evidence>
<dbReference type="Gene3D" id="3.30.9.80">
    <property type="match status" value="1"/>
</dbReference>
<dbReference type="InterPro" id="IPR010354">
    <property type="entry name" value="Oleate_hydratase"/>
</dbReference>
<name>A0A1L9S813_9EURO</name>
<keyword evidence="2" id="KW-1185">Reference proteome</keyword>
<dbReference type="VEuPathDB" id="FungiDB:ASPZODRAFT_74643"/>
<evidence type="ECO:0000313" key="1">
    <source>
        <dbReference type="EMBL" id="OJJ43291.1"/>
    </source>
</evidence>
<dbReference type="Pfam" id="PF06100">
    <property type="entry name" value="MCRA"/>
    <property type="match status" value="1"/>
</dbReference>
<proteinExistence type="predicted"/>
<dbReference type="Gene3D" id="3.50.50.60">
    <property type="entry name" value="FAD/NAD(P)-binding domain"/>
    <property type="match status" value="2"/>
</dbReference>
<protein>
    <recommendedName>
        <fullName evidence="3">Oleate hydratase</fullName>
    </recommendedName>
</protein>
<accession>A0A1L9S813</accession>
<dbReference type="GO" id="GO:0050151">
    <property type="term" value="F:oleate hydratase activity"/>
    <property type="evidence" value="ECO:0007669"/>
    <property type="project" value="InterPro"/>
</dbReference>
<dbReference type="Proteomes" id="UP000184188">
    <property type="component" value="Unassembled WGS sequence"/>
</dbReference>
<dbReference type="EMBL" id="KV878353">
    <property type="protein sequence ID" value="OJJ43291.1"/>
    <property type="molecule type" value="Genomic_DNA"/>
</dbReference>
<sequence>MFRRRFSSVSQGRNPQGVHAWLVGSGIASLTSAVHLMKDAQVPPSQIHILETHSYPGGGVDSTGDPGKGYVIHAGRQPNFNDPCMEELLSSVPSSTGTERTLLDEIKEFNELEAPQEDATTHVLVQGQYGPEELEMGKSSMTHKERMDLLMFMLEGEKALNSKSVKDCFGESFFQSKFWCIWAATFAFQPWHSAIEFRRYLRKYLHDTQSLNNMKMLGWTRFSQYESLIMPIAHFLEEQGVDFRFHCRVTDLKMSTPTTVTELTMMQNGTEKIVTIDPNDVVIVTLGSISSGSTLGSNSKAPAPMSMGSEDSFGVEWSIWSQLAMQSPNFGNPTRFSSRIPESSLETFTVTLRDPEFLDRLLKLTKERPGTGGLLILKDSNWAMSLSIPHQPMFSDQPPDVQVFWGYSLFPERIGNFVRKPMFSCTGQEIMSELLQHLRFPTDSILKNSVTVPCFMPHLTAQMLTRHHGDRPEVVPRTNNVAVIGQYVEIPEDTTFTIEYSVRGAQMAVQHMMGLVAEPKKRQKHYLAEFLEALV</sequence>
<dbReference type="GO" id="GO:0071949">
    <property type="term" value="F:FAD binding"/>
    <property type="evidence" value="ECO:0007669"/>
    <property type="project" value="InterPro"/>
</dbReference>
<dbReference type="RefSeq" id="XP_022577801.1">
    <property type="nucleotide sequence ID" value="XM_022729984.1"/>
</dbReference>
<dbReference type="OrthoDB" id="545169at2759"/>
<reference evidence="2" key="1">
    <citation type="journal article" date="2017" name="Genome Biol.">
        <title>Comparative genomics reveals high biological diversity and specific adaptations in the industrially and medically important fungal genus Aspergillus.</title>
        <authorList>
            <person name="de Vries R.P."/>
            <person name="Riley R."/>
            <person name="Wiebenga A."/>
            <person name="Aguilar-Osorio G."/>
            <person name="Amillis S."/>
            <person name="Uchima C.A."/>
            <person name="Anderluh G."/>
            <person name="Asadollahi M."/>
            <person name="Askin M."/>
            <person name="Barry K."/>
            <person name="Battaglia E."/>
            <person name="Bayram O."/>
            <person name="Benocci T."/>
            <person name="Braus-Stromeyer S.A."/>
            <person name="Caldana C."/>
            <person name="Canovas D."/>
            <person name="Cerqueira G.C."/>
            <person name="Chen F."/>
            <person name="Chen W."/>
            <person name="Choi C."/>
            <person name="Clum A."/>
            <person name="Dos Santos R.A."/>
            <person name="Damasio A.R."/>
            <person name="Diallinas G."/>
            <person name="Emri T."/>
            <person name="Fekete E."/>
            <person name="Flipphi M."/>
            <person name="Freyberg S."/>
            <person name="Gallo A."/>
            <person name="Gournas C."/>
            <person name="Habgood R."/>
            <person name="Hainaut M."/>
            <person name="Harispe M.L."/>
            <person name="Henrissat B."/>
            <person name="Hilden K.S."/>
            <person name="Hope R."/>
            <person name="Hossain A."/>
            <person name="Karabika E."/>
            <person name="Karaffa L."/>
            <person name="Karanyi Z."/>
            <person name="Krasevec N."/>
            <person name="Kuo A."/>
            <person name="Kusch H."/>
            <person name="LaButti K."/>
            <person name="Lagendijk E.L."/>
            <person name="Lapidus A."/>
            <person name="Levasseur A."/>
            <person name="Lindquist E."/>
            <person name="Lipzen A."/>
            <person name="Logrieco A.F."/>
            <person name="MacCabe A."/>
            <person name="Maekelae M.R."/>
            <person name="Malavazi I."/>
            <person name="Melin P."/>
            <person name="Meyer V."/>
            <person name="Mielnichuk N."/>
            <person name="Miskei M."/>
            <person name="Molnar A.P."/>
            <person name="Mule G."/>
            <person name="Ngan C.Y."/>
            <person name="Orejas M."/>
            <person name="Orosz E."/>
            <person name="Ouedraogo J.P."/>
            <person name="Overkamp K.M."/>
            <person name="Park H.-S."/>
            <person name="Perrone G."/>
            <person name="Piumi F."/>
            <person name="Punt P.J."/>
            <person name="Ram A.F."/>
            <person name="Ramon A."/>
            <person name="Rauscher S."/>
            <person name="Record E."/>
            <person name="Riano-Pachon D.M."/>
            <person name="Robert V."/>
            <person name="Roehrig J."/>
            <person name="Ruller R."/>
            <person name="Salamov A."/>
            <person name="Salih N.S."/>
            <person name="Samson R.A."/>
            <person name="Sandor E."/>
            <person name="Sanguinetti M."/>
            <person name="Schuetze T."/>
            <person name="Sepcic K."/>
            <person name="Shelest E."/>
            <person name="Sherlock G."/>
            <person name="Sophianopoulou V."/>
            <person name="Squina F.M."/>
            <person name="Sun H."/>
            <person name="Susca A."/>
            <person name="Todd R.B."/>
            <person name="Tsang A."/>
            <person name="Unkles S.E."/>
            <person name="van de Wiele N."/>
            <person name="van Rossen-Uffink D."/>
            <person name="Oliveira J.V."/>
            <person name="Vesth T.C."/>
            <person name="Visser J."/>
            <person name="Yu J.-H."/>
            <person name="Zhou M."/>
            <person name="Andersen M.R."/>
            <person name="Archer D.B."/>
            <person name="Baker S.E."/>
            <person name="Benoit I."/>
            <person name="Brakhage A.A."/>
            <person name="Braus G.H."/>
            <person name="Fischer R."/>
            <person name="Frisvad J.C."/>
            <person name="Goldman G.H."/>
            <person name="Houbraken J."/>
            <person name="Oakley B."/>
            <person name="Pocsi I."/>
            <person name="Scazzocchio C."/>
            <person name="Seiboth B."/>
            <person name="vanKuyk P.A."/>
            <person name="Wortman J."/>
            <person name="Dyer P.S."/>
            <person name="Grigoriev I.V."/>
        </authorList>
    </citation>
    <scope>NUCLEOTIDE SEQUENCE [LARGE SCALE GENOMIC DNA]</scope>
    <source>
        <strain evidence="2">CBS 506.65</strain>
    </source>
</reference>
<organism evidence="1 2">
    <name type="scientific">Penicilliopsis zonata CBS 506.65</name>
    <dbReference type="NCBI Taxonomy" id="1073090"/>
    <lineage>
        <taxon>Eukaryota</taxon>
        <taxon>Fungi</taxon>
        <taxon>Dikarya</taxon>
        <taxon>Ascomycota</taxon>
        <taxon>Pezizomycotina</taxon>
        <taxon>Eurotiomycetes</taxon>
        <taxon>Eurotiomycetidae</taxon>
        <taxon>Eurotiales</taxon>
        <taxon>Aspergillaceae</taxon>
        <taxon>Penicilliopsis</taxon>
    </lineage>
</organism>
<evidence type="ECO:0008006" key="3">
    <source>
        <dbReference type="Google" id="ProtNLM"/>
    </source>
</evidence>
<dbReference type="PANTHER" id="PTHR37417:SF2">
    <property type="entry name" value="67 KDA MYOSIN-CROSS-REACTIVE ANTIGEN FAMILY PROTEIN (AFU_ORTHOLOGUE AFUA_5G09970)"/>
    <property type="match status" value="1"/>
</dbReference>
<dbReference type="InterPro" id="IPR036188">
    <property type="entry name" value="FAD/NAD-bd_sf"/>
</dbReference>